<evidence type="ECO:0000313" key="2">
    <source>
        <dbReference type="EMBL" id="KAK1267952.1"/>
    </source>
</evidence>
<keyword evidence="1" id="KW-0812">Transmembrane</keyword>
<sequence>MEDRLAGWQGKLLSWGGRERHGELIGLILISYDPPKETYHSVLRGFPRTSDLHPTTMVIVRRRLEEGWRRDPADKRRILCDRKLKDLLEHVIFNVLFLCLLLWFKQPPLRTFILHGCSSGIDIIKKTTKTLPMIYSPSINNHLPTIGEASFCVGKVWTESMGSGTFRFRRLNRLEKDICNSLDIYLDACEVPKDIDCFSGPQNDLRYKPNGDYPTEIIILMRGAPTFDFFRYHTKFLSTVVTK</sequence>
<feature type="transmembrane region" description="Helical" evidence="1">
    <location>
        <begin position="87"/>
        <end position="104"/>
    </location>
</feature>
<protein>
    <submittedName>
        <fullName evidence="2">Uncharacterized protein</fullName>
    </submittedName>
</protein>
<evidence type="ECO:0000313" key="3">
    <source>
        <dbReference type="Proteomes" id="UP001179952"/>
    </source>
</evidence>
<keyword evidence="1" id="KW-1133">Transmembrane helix</keyword>
<dbReference type="Proteomes" id="UP001179952">
    <property type="component" value="Unassembled WGS sequence"/>
</dbReference>
<keyword evidence="1" id="KW-0472">Membrane</keyword>
<reference evidence="2" key="2">
    <citation type="submission" date="2023-06" db="EMBL/GenBank/DDBJ databases">
        <authorList>
            <person name="Ma L."/>
            <person name="Liu K.-W."/>
            <person name="Li Z."/>
            <person name="Hsiao Y.-Y."/>
            <person name="Qi Y."/>
            <person name="Fu T."/>
            <person name="Tang G."/>
            <person name="Zhang D."/>
            <person name="Sun W.-H."/>
            <person name="Liu D.-K."/>
            <person name="Li Y."/>
            <person name="Chen G.-Z."/>
            <person name="Liu X.-D."/>
            <person name="Liao X.-Y."/>
            <person name="Jiang Y.-T."/>
            <person name="Yu X."/>
            <person name="Hao Y."/>
            <person name="Huang J."/>
            <person name="Zhao X.-W."/>
            <person name="Ke S."/>
            <person name="Chen Y.-Y."/>
            <person name="Wu W.-L."/>
            <person name="Hsu J.-L."/>
            <person name="Lin Y.-F."/>
            <person name="Huang M.-D."/>
            <person name="Li C.-Y."/>
            <person name="Huang L."/>
            <person name="Wang Z.-W."/>
            <person name="Zhao X."/>
            <person name="Zhong W.-Y."/>
            <person name="Peng D.-H."/>
            <person name="Ahmad S."/>
            <person name="Lan S."/>
            <person name="Zhang J.-S."/>
            <person name="Tsai W.-C."/>
            <person name="Van De Peer Y."/>
            <person name="Liu Z.-J."/>
        </authorList>
    </citation>
    <scope>NUCLEOTIDE SEQUENCE</scope>
    <source>
        <strain evidence="2">SCP</strain>
        <tissue evidence="2">Leaves</tissue>
    </source>
</reference>
<organism evidence="2 3">
    <name type="scientific">Acorus gramineus</name>
    <name type="common">Dwarf sweet flag</name>
    <dbReference type="NCBI Taxonomy" id="55184"/>
    <lineage>
        <taxon>Eukaryota</taxon>
        <taxon>Viridiplantae</taxon>
        <taxon>Streptophyta</taxon>
        <taxon>Embryophyta</taxon>
        <taxon>Tracheophyta</taxon>
        <taxon>Spermatophyta</taxon>
        <taxon>Magnoliopsida</taxon>
        <taxon>Liliopsida</taxon>
        <taxon>Acoraceae</taxon>
        <taxon>Acorus</taxon>
    </lineage>
</organism>
<evidence type="ECO:0000256" key="1">
    <source>
        <dbReference type="SAM" id="Phobius"/>
    </source>
</evidence>
<accession>A0AAV9AVK1</accession>
<proteinExistence type="predicted"/>
<name>A0AAV9AVK1_ACOGR</name>
<dbReference type="EMBL" id="JAUJYN010000006">
    <property type="protein sequence ID" value="KAK1267952.1"/>
    <property type="molecule type" value="Genomic_DNA"/>
</dbReference>
<dbReference type="AlphaFoldDB" id="A0AAV9AVK1"/>
<keyword evidence="3" id="KW-1185">Reference proteome</keyword>
<reference evidence="2" key="1">
    <citation type="journal article" date="2023" name="Nat. Commun.">
        <title>Diploid and tetraploid genomes of Acorus and the evolution of monocots.</title>
        <authorList>
            <person name="Ma L."/>
            <person name="Liu K.W."/>
            <person name="Li Z."/>
            <person name="Hsiao Y.Y."/>
            <person name="Qi Y."/>
            <person name="Fu T."/>
            <person name="Tang G.D."/>
            <person name="Zhang D."/>
            <person name="Sun W.H."/>
            <person name="Liu D.K."/>
            <person name="Li Y."/>
            <person name="Chen G.Z."/>
            <person name="Liu X.D."/>
            <person name="Liao X.Y."/>
            <person name="Jiang Y.T."/>
            <person name="Yu X."/>
            <person name="Hao Y."/>
            <person name="Huang J."/>
            <person name="Zhao X.W."/>
            <person name="Ke S."/>
            <person name="Chen Y.Y."/>
            <person name="Wu W.L."/>
            <person name="Hsu J.L."/>
            <person name="Lin Y.F."/>
            <person name="Huang M.D."/>
            <person name="Li C.Y."/>
            <person name="Huang L."/>
            <person name="Wang Z.W."/>
            <person name="Zhao X."/>
            <person name="Zhong W.Y."/>
            <person name="Peng D.H."/>
            <person name="Ahmad S."/>
            <person name="Lan S."/>
            <person name="Zhang J.S."/>
            <person name="Tsai W.C."/>
            <person name="Van de Peer Y."/>
            <person name="Liu Z.J."/>
        </authorList>
    </citation>
    <scope>NUCLEOTIDE SEQUENCE</scope>
    <source>
        <strain evidence="2">SCP</strain>
    </source>
</reference>
<comment type="caution">
    <text evidence="2">The sequence shown here is derived from an EMBL/GenBank/DDBJ whole genome shotgun (WGS) entry which is preliminary data.</text>
</comment>
<gene>
    <name evidence="2" type="ORF">QJS04_geneDACA006538</name>
</gene>